<evidence type="ECO:0000313" key="2">
    <source>
        <dbReference type="Proteomes" id="UP001476798"/>
    </source>
</evidence>
<evidence type="ECO:0000313" key="1">
    <source>
        <dbReference type="EMBL" id="MEQ2186895.1"/>
    </source>
</evidence>
<comment type="caution">
    <text evidence="1">The sequence shown here is derived from an EMBL/GenBank/DDBJ whole genome shotgun (WGS) entry which is preliminary data.</text>
</comment>
<dbReference type="Proteomes" id="UP001476798">
    <property type="component" value="Unassembled WGS sequence"/>
</dbReference>
<dbReference type="EMBL" id="JAHRIO010087088">
    <property type="protein sequence ID" value="MEQ2186895.1"/>
    <property type="molecule type" value="Genomic_DNA"/>
</dbReference>
<keyword evidence="2" id="KW-1185">Reference proteome</keyword>
<organism evidence="1 2">
    <name type="scientific">Goodea atripinnis</name>
    <dbReference type="NCBI Taxonomy" id="208336"/>
    <lineage>
        <taxon>Eukaryota</taxon>
        <taxon>Metazoa</taxon>
        <taxon>Chordata</taxon>
        <taxon>Craniata</taxon>
        <taxon>Vertebrata</taxon>
        <taxon>Euteleostomi</taxon>
        <taxon>Actinopterygii</taxon>
        <taxon>Neopterygii</taxon>
        <taxon>Teleostei</taxon>
        <taxon>Neoteleostei</taxon>
        <taxon>Acanthomorphata</taxon>
        <taxon>Ovalentaria</taxon>
        <taxon>Atherinomorphae</taxon>
        <taxon>Cyprinodontiformes</taxon>
        <taxon>Goodeidae</taxon>
        <taxon>Goodea</taxon>
    </lineage>
</organism>
<name>A0ABV0PTU2_9TELE</name>
<proteinExistence type="predicted"/>
<reference evidence="1 2" key="1">
    <citation type="submission" date="2021-06" db="EMBL/GenBank/DDBJ databases">
        <authorList>
            <person name="Palmer J.M."/>
        </authorList>
    </citation>
    <scope>NUCLEOTIDE SEQUENCE [LARGE SCALE GENOMIC DNA]</scope>
    <source>
        <strain evidence="1 2">GA_2019</strain>
        <tissue evidence="1">Muscle</tissue>
    </source>
</reference>
<gene>
    <name evidence="1" type="ORF">GOODEAATRI_033578</name>
</gene>
<sequence length="201" mass="22894">MYGECVDCKDKTVHINASMSSSCASFTQRITEEKDIDKKGDKATVKVTIKKSVQGTQGDLIELFQSYVKRFKMHHFNIKQQYAFCCELKKKMSGEEALVHVDFLENCSCKYSSQVQAVHFRASHQPATLHTGVSYVGRHPEPVCFSTISASKHKGHSAIWQHLNPVVDYFQAQHPLVSVLHFLSVRVKKLINTDQCKIRYK</sequence>
<dbReference type="PANTHER" id="PTHR46601:SF1">
    <property type="entry name" value="ADF-H DOMAIN-CONTAINING PROTEIN"/>
    <property type="match status" value="1"/>
</dbReference>
<protein>
    <submittedName>
        <fullName evidence="1">Uncharacterized protein</fullName>
    </submittedName>
</protein>
<dbReference type="PANTHER" id="PTHR46601">
    <property type="entry name" value="ULP_PROTEASE DOMAIN-CONTAINING PROTEIN"/>
    <property type="match status" value="1"/>
</dbReference>
<accession>A0ABV0PTU2</accession>